<accession>A0A0G0ZDV6</accession>
<dbReference type="SUPFAM" id="SSF53474">
    <property type="entry name" value="alpha/beta-Hydrolases"/>
    <property type="match status" value="1"/>
</dbReference>
<name>A0A0G0ZDV6_9BACT</name>
<dbReference type="STRING" id="1618756.UV12_C0015G0004"/>
<dbReference type="EMBL" id="LCDG01000015">
    <property type="protein sequence ID" value="KKS46910.1"/>
    <property type="molecule type" value="Genomic_DNA"/>
</dbReference>
<evidence type="ECO:0000313" key="1">
    <source>
        <dbReference type="EMBL" id="KKS46910.1"/>
    </source>
</evidence>
<dbReference type="InterPro" id="IPR029058">
    <property type="entry name" value="AB_hydrolase_fold"/>
</dbReference>
<dbReference type="Gene3D" id="3.40.50.1820">
    <property type="entry name" value="alpha/beta hydrolase"/>
    <property type="match status" value="1"/>
</dbReference>
<reference evidence="1 2" key="1">
    <citation type="journal article" date="2015" name="Nature">
        <title>rRNA introns, odd ribosomes, and small enigmatic genomes across a large radiation of phyla.</title>
        <authorList>
            <person name="Brown C.T."/>
            <person name="Hug L.A."/>
            <person name="Thomas B.C."/>
            <person name="Sharon I."/>
            <person name="Castelle C.J."/>
            <person name="Singh A."/>
            <person name="Wilkins M.J."/>
            <person name="Williams K.H."/>
            <person name="Banfield J.F."/>
        </authorList>
    </citation>
    <scope>NUCLEOTIDE SEQUENCE [LARGE SCALE GENOMIC DNA]</scope>
</reference>
<evidence type="ECO:0000313" key="2">
    <source>
        <dbReference type="Proteomes" id="UP000034704"/>
    </source>
</evidence>
<organism evidence="1 2">
    <name type="scientific">Candidatus Nomurabacteria bacterium GW2011_GWC2_42_20</name>
    <dbReference type="NCBI Taxonomy" id="1618756"/>
    <lineage>
        <taxon>Bacteria</taxon>
        <taxon>Candidatus Nomuraibacteriota</taxon>
    </lineage>
</organism>
<dbReference type="Proteomes" id="UP000034704">
    <property type="component" value="Unassembled WGS sequence"/>
</dbReference>
<sequence length="287" mass="33084">MIFPLPQVNSLVVINYDEAIYKIMNFKISSKKIKKKFIYGDFVENKKATTLVVFLSGLSGSRELPFLKVASSEFFKYGFSTVRFNFCNDSDDKHQKDDALTLEELSFSVYVTELKNILDSVGKKYSKIVLVGHSFGAPVAILFLSKYKKYANNTELVLWDPTILPWKKQWMEEDFVFDKDKGLYFGKHTKEVINKVFYGECIRVDTVSILHMLNRNACIIAAKNSADKDAMKYFSKVHKKKTSVLHIIEKTDHYFKGIKAQKELFKTTLNFLDLIKKKVAETKNNGL</sequence>
<proteinExistence type="predicted"/>
<evidence type="ECO:0008006" key="3">
    <source>
        <dbReference type="Google" id="ProtNLM"/>
    </source>
</evidence>
<protein>
    <recommendedName>
        <fullName evidence="3">Serine aminopeptidase S33 domain-containing protein</fullName>
    </recommendedName>
</protein>
<gene>
    <name evidence="1" type="ORF">UV12_C0015G0004</name>
</gene>
<dbReference type="AlphaFoldDB" id="A0A0G0ZDV6"/>
<comment type="caution">
    <text evidence="1">The sequence shown here is derived from an EMBL/GenBank/DDBJ whole genome shotgun (WGS) entry which is preliminary data.</text>
</comment>